<keyword evidence="1" id="KW-0175">Coiled coil</keyword>
<feature type="compositionally biased region" description="Low complexity" evidence="2">
    <location>
        <begin position="133"/>
        <end position="142"/>
    </location>
</feature>
<dbReference type="STRING" id="212818.A0A0D2AG59"/>
<evidence type="ECO:0000256" key="2">
    <source>
        <dbReference type="SAM" id="MobiDB-lite"/>
    </source>
</evidence>
<dbReference type="OrthoDB" id="1696305at2759"/>
<feature type="compositionally biased region" description="Polar residues" evidence="2">
    <location>
        <begin position="123"/>
        <end position="132"/>
    </location>
</feature>
<dbReference type="EMBL" id="KN847520">
    <property type="protein sequence ID" value="KIV97908.1"/>
    <property type="molecule type" value="Genomic_DNA"/>
</dbReference>
<evidence type="ECO:0000313" key="4">
    <source>
        <dbReference type="Proteomes" id="UP000054302"/>
    </source>
</evidence>
<gene>
    <name evidence="3" type="ORF">PV10_01608</name>
</gene>
<dbReference type="OMA" id="FWREMLP"/>
<protein>
    <submittedName>
        <fullName evidence="3">Uncharacterized protein</fullName>
    </submittedName>
</protein>
<reference evidence="3 4" key="1">
    <citation type="submission" date="2015-01" db="EMBL/GenBank/DDBJ databases">
        <title>The Genome Sequence of Exophiala mesophila CBS40295.</title>
        <authorList>
            <consortium name="The Broad Institute Genomics Platform"/>
            <person name="Cuomo C."/>
            <person name="de Hoog S."/>
            <person name="Gorbushina A."/>
            <person name="Stielow B."/>
            <person name="Teixiera M."/>
            <person name="Abouelleil A."/>
            <person name="Chapman S.B."/>
            <person name="Priest M."/>
            <person name="Young S.K."/>
            <person name="Wortman J."/>
            <person name="Nusbaum C."/>
            <person name="Birren B."/>
        </authorList>
    </citation>
    <scope>NUCLEOTIDE SEQUENCE [LARGE SCALE GENOMIC DNA]</scope>
    <source>
        <strain evidence="3 4">CBS 40295</strain>
    </source>
</reference>
<dbReference type="HOGENOM" id="CLU_094283_0_0_1"/>
<name>A0A0D2AG59_EXOME</name>
<dbReference type="GeneID" id="27319453"/>
<sequence>MVNIAKRMRAFQPKLYNIRHGRGASILPPPPAAQVAKFNVVLPNLPKTSESYAAIRGTKIFIKELLPRLKYHNPTLPISVQSVGEQPSLELTFASNQHGILSAIESQAKSSDAAQVQARWSDIETSGSHAAETSTTKSSQSSYQRVLSANLSGHQVETIWDFVQGVTGAKEAPAPTTEELEQMQRLSEFFEQSEKDRQLVKAGRDAIAKEKAELRKAKEAAERMSAEF</sequence>
<organism evidence="3 4">
    <name type="scientific">Exophiala mesophila</name>
    <name type="common">Black yeast-like fungus</name>
    <dbReference type="NCBI Taxonomy" id="212818"/>
    <lineage>
        <taxon>Eukaryota</taxon>
        <taxon>Fungi</taxon>
        <taxon>Dikarya</taxon>
        <taxon>Ascomycota</taxon>
        <taxon>Pezizomycotina</taxon>
        <taxon>Eurotiomycetes</taxon>
        <taxon>Chaetothyriomycetidae</taxon>
        <taxon>Chaetothyriales</taxon>
        <taxon>Herpotrichiellaceae</taxon>
        <taxon>Exophiala</taxon>
    </lineage>
</organism>
<accession>A0A0D2AG59</accession>
<evidence type="ECO:0000313" key="3">
    <source>
        <dbReference type="EMBL" id="KIV97908.1"/>
    </source>
</evidence>
<proteinExistence type="predicted"/>
<feature type="coiled-coil region" evidence="1">
    <location>
        <begin position="200"/>
        <end position="227"/>
    </location>
</feature>
<dbReference type="Proteomes" id="UP000054302">
    <property type="component" value="Unassembled WGS sequence"/>
</dbReference>
<evidence type="ECO:0000256" key="1">
    <source>
        <dbReference type="SAM" id="Coils"/>
    </source>
</evidence>
<dbReference type="AlphaFoldDB" id="A0A0D2AG59"/>
<dbReference type="VEuPathDB" id="FungiDB:PV10_01608"/>
<dbReference type="RefSeq" id="XP_016229482.1">
    <property type="nucleotide sequence ID" value="XM_016365833.1"/>
</dbReference>
<feature type="region of interest" description="Disordered" evidence="2">
    <location>
        <begin position="123"/>
        <end position="142"/>
    </location>
</feature>
<keyword evidence="4" id="KW-1185">Reference proteome</keyword>